<accession>A0A7D5GXD7</accession>
<dbReference type="Proteomes" id="UP000509750">
    <property type="component" value="Chromosome"/>
</dbReference>
<protein>
    <submittedName>
        <fullName evidence="2">Universal stress protein</fullName>
    </submittedName>
</protein>
<dbReference type="RefSeq" id="WP_179167728.1">
    <property type="nucleotide sequence ID" value="NZ_CP058529.1"/>
</dbReference>
<dbReference type="GeneID" id="56027316"/>
<dbReference type="InterPro" id="IPR014729">
    <property type="entry name" value="Rossmann-like_a/b/a_fold"/>
</dbReference>
<feature type="domain" description="UspA" evidence="1">
    <location>
        <begin position="6"/>
        <end position="128"/>
    </location>
</feature>
<proteinExistence type="predicted"/>
<dbReference type="Gene3D" id="3.40.50.620">
    <property type="entry name" value="HUPs"/>
    <property type="match status" value="1"/>
</dbReference>
<organism evidence="2 3">
    <name type="scientific">Halorarum halophilum</name>
    <dbReference type="NCBI Taxonomy" id="2743090"/>
    <lineage>
        <taxon>Archaea</taxon>
        <taxon>Methanobacteriati</taxon>
        <taxon>Methanobacteriota</taxon>
        <taxon>Stenosarchaea group</taxon>
        <taxon>Halobacteria</taxon>
        <taxon>Halobacteriales</taxon>
        <taxon>Haloferacaceae</taxon>
        <taxon>Halorarum</taxon>
    </lineage>
</organism>
<dbReference type="KEGG" id="halg:HUG10_00745"/>
<evidence type="ECO:0000313" key="3">
    <source>
        <dbReference type="Proteomes" id="UP000509750"/>
    </source>
</evidence>
<dbReference type="EMBL" id="CP058529">
    <property type="protein sequence ID" value="QLG26153.1"/>
    <property type="molecule type" value="Genomic_DNA"/>
</dbReference>
<keyword evidence="3" id="KW-1185">Reference proteome</keyword>
<dbReference type="SUPFAM" id="SSF52402">
    <property type="entry name" value="Adenine nucleotide alpha hydrolases-like"/>
    <property type="match status" value="1"/>
</dbReference>
<dbReference type="OrthoDB" id="281037at2157"/>
<dbReference type="InterPro" id="IPR006016">
    <property type="entry name" value="UspA"/>
</dbReference>
<name>A0A7D5GXD7_9EURY</name>
<evidence type="ECO:0000313" key="2">
    <source>
        <dbReference type="EMBL" id="QLG26153.1"/>
    </source>
</evidence>
<sequence>MLFVLATDSVRTSDVLCSYLRECLDADDEVHAVNSKPGGDSTDADEIRAGEDALEVVEENLRGVVRVETHQYVRGNDPVEDVLGHAEEVGADELVMGIRKRNPTAKIVFGSVAQDLLLRANLPMRVVPRESV</sequence>
<gene>
    <name evidence="2" type="ORF">HUG10_00745</name>
</gene>
<evidence type="ECO:0000259" key="1">
    <source>
        <dbReference type="Pfam" id="PF00582"/>
    </source>
</evidence>
<dbReference type="CDD" id="cd00293">
    <property type="entry name" value="USP-like"/>
    <property type="match status" value="1"/>
</dbReference>
<dbReference type="AlphaFoldDB" id="A0A7D5GXD7"/>
<dbReference type="Pfam" id="PF00582">
    <property type="entry name" value="Usp"/>
    <property type="match status" value="1"/>
</dbReference>
<reference evidence="2 3" key="1">
    <citation type="submission" date="2020-07" db="EMBL/GenBank/DDBJ databases">
        <title>Gai3-2, isolated from salt lake.</title>
        <authorList>
            <person name="Cui H."/>
            <person name="Shi X."/>
        </authorList>
    </citation>
    <scope>NUCLEOTIDE SEQUENCE [LARGE SCALE GENOMIC DNA]</scope>
    <source>
        <strain evidence="2 3">Gai3-2</strain>
    </source>
</reference>